<accession>A0AAN6S584</accession>
<name>A0AAN6S584_9PEZI</name>
<sequence length="221" mass="25311">MPTQFQRVVCEFDGVSKPGLAWKRSFVRYVDKMRKSTKVWKQKTALVRCLPQKMRGTSEQNCRQPPCIVRQVKPTTQSERDSTGHESDRNCAKEENPIQVRAEKPLCLLVGVSSLCRHHCRLAETLQERANQAGVRLPTRTSSHPARDKKKKNVPLCADGWLSKGAQGRINAMRQEEKERCQLTQQMWRRYKPPNLSTLSRFDIQAEGHSKPMVSNEGIEA</sequence>
<proteinExistence type="predicted"/>
<reference evidence="3" key="1">
    <citation type="journal article" date="2023" name="Mol. Phylogenet. Evol.">
        <title>Genome-scale phylogeny and comparative genomics of the fungal order Sordariales.</title>
        <authorList>
            <person name="Hensen N."/>
            <person name="Bonometti L."/>
            <person name="Westerberg I."/>
            <person name="Brannstrom I.O."/>
            <person name="Guillou S."/>
            <person name="Cros-Aarteil S."/>
            <person name="Calhoun S."/>
            <person name="Haridas S."/>
            <person name="Kuo A."/>
            <person name="Mondo S."/>
            <person name="Pangilinan J."/>
            <person name="Riley R."/>
            <person name="LaButti K."/>
            <person name="Andreopoulos B."/>
            <person name="Lipzen A."/>
            <person name="Chen C."/>
            <person name="Yan M."/>
            <person name="Daum C."/>
            <person name="Ng V."/>
            <person name="Clum A."/>
            <person name="Steindorff A."/>
            <person name="Ohm R.A."/>
            <person name="Martin F."/>
            <person name="Silar P."/>
            <person name="Natvig D.O."/>
            <person name="Lalanne C."/>
            <person name="Gautier V."/>
            <person name="Ament-Velasquez S.L."/>
            <person name="Kruys A."/>
            <person name="Hutchinson M.I."/>
            <person name="Powell A.J."/>
            <person name="Barry K."/>
            <person name="Miller A.N."/>
            <person name="Grigoriev I.V."/>
            <person name="Debuchy R."/>
            <person name="Gladieux P."/>
            <person name="Hiltunen Thoren M."/>
            <person name="Johannesson H."/>
        </authorList>
    </citation>
    <scope>NUCLEOTIDE SEQUENCE [LARGE SCALE GENOMIC DNA]</scope>
    <source>
        <strain evidence="3">CBS 340.73</strain>
    </source>
</reference>
<feature type="compositionally biased region" description="Basic and acidic residues" evidence="1">
    <location>
        <begin position="78"/>
        <end position="95"/>
    </location>
</feature>
<dbReference type="AlphaFoldDB" id="A0AAN6S584"/>
<evidence type="ECO:0000256" key="1">
    <source>
        <dbReference type="SAM" id="MobiDB-lite"/>
    </source>
</evidence>
<gene>
    <name evidence="2" type="ORF">QBC46DRAFT_407818</name>
</gene>
<organism evidence="2 3">
    <name type="scientific">Diplogelasinospora grovesii</name>
    <dbReference type="NCBI Taxonomy" id="303347"/>
    <lineage>
        <taxon>Eukaryota</taxon>
        <taxon>Fungi</taxon>
        <taxon>Dikarya</taxon>
        <taxon>Ascomycota</taxon>
        <taxon>Pezizomycotina</taxon>
        <taxon>Sordariomycetes</taxon>
        <taxon>Sordariomycetidae</taxon>
        <taxon>Sordariales</taxon>
        <taxon>Diplogelasinosporaceae</taxon>
        <taxon>Diplogelasinospora</taxon>
    </lineage>
</organism>
<feature type="region of interest" description="Disordered" evidence="1">
    <location>
        <begin position="72"/>
        <end position="95"/>
    </location>
</feature>
<dbReference type="Proteomes" id="UP001303473">
    <property type="component" value="Unassembled WGS sequence"/>
</dbReference>
<comment type="caution">
    <text evidence="2">The sequence shown here is derived from an EMBL/GenBank/DDBJ whole genome shotgun (WGS) entry which is preliminary data.</text>
</comment>
<protein>
    <submittedName>
        <fullName evidence="2">Uncharacterized protein</fullName>
    </submittedName>
</protein>
<dbReference type="EMBL" id="MU853790">
    <property type="protein sequence ID" value="KAK3940910.1"/>
    <property type="molecule type" value="Genomic_DNA"/>
</dbReference>
<evidence type="ECO:0000313" key="2">
    <source>
        <dbReference type="EMBL" id="KAK3940910.1"/>
    </source>
</evidence>
<keyword evidence="3" id="KW-1185">Reference proteome</keyword>
<evidence type="ECO:0000313" key="3">
    <source>
        <dbReference type="Proteomes" id="UP001303473"/>
    </source>
</evidence>